<evidence type="ECO:0000313" key="3">
    <source>
        <dbReference type="Proteomes" id="UP001524642"/>
    </source>
</evidence>
<feature type="signal peptide" evidence="1">
    <location>
        <begin position="1"/>
        <end position="20"/>
    </location>
</feature>
<keyword evidence="1" id="KW-0732">Signal</keyword>
<dbReference type="RefSeq" id="WP_257718966.1">
    <property type="nucleotide sequence ID" value="NZ_JANJOU010000032.1"/>
</dbReference>
<dbReference type="Proteomes" id="UP001524642">
    <property type="component" value="Unassembled WGS sequence"/>
</dbReference>
<evidence type="ECO:0008006" key="4">
    <source>
        <dbReference type="Google" id="ProtNLM"/>
    </source>
</evidence>
<name>A0ABT1XB22_9PROT</name>
<evidence type="ECO:0000313" key="2">
    <source>
        <dbReference type="EMBL" id="MCR0985313.1"/>
    </source>
</evidence>
<evidence type="ECO:0000256" key="1">
    <source>
        <dbReference type="SAM" id="SignalP"/>
    </source>
</evidence>
<reference evidence="2 3" key="1">
    <citation type="submission" date="2022-06" db="EMBL/GenBank/DDBJ databases">
        <title>Roseomonas CN29.</title>
        <authorList>
            <person name="Cheng Y."/>
            <person name="He X."/>
        </authorList>
    </citation>
    <scope>NUCLEOTIDE SEQUENCE [LARGE SCALE GENOMIC DNA]</scope>
    <source>
        <strain evidence="2 3">CN29</strain>
    </source>
</reference>
<organism evidence="2 3">
    <name type="scientific">Roseomonas populi</name>
    <dbReference type="NCBI Taxonomy" id="3121582"/>
    <lineage>
        <taxon>Bacteria</taxon>
        <taxon>Pseudomonadati</taxon>
        <taxon>Pseudomonadota</taxon>
        <taxon>Alphaproteobacteria</taxon>
        <taxon>Acetobacterales</taxon>
        <taxon>Roseomonadaceae</taxon>
        <taxon>Roseomonas</taxon>
    </lineage>
</organism>
<gene>
    <name evidence="2" type="ORF">NRP21_25005</name>
</gene>
<accession>A0ABT1XB22</accession>
<dbReference type="EMBL" id="JANJOU010000032">
    <property type="protein sequence ID" value="MCR0985313.1"/>
    <property type="molecule type" value="Genomic_DNA"/>
</dbReference>
<feature type="chain" id="PRO_5047136084" description="DUF4412 domain-containing protein" evidence="1">
    <location>
        <begin position="21"/>
        <end position="210"/>
    </location>
</feature>
<protein>
    <recommendedName>
        <fullName evidence="4">DUF4412 domain-containing protein</fullName>
    </recommendedName>
</protein>
<sequence>MLRFLTSTAALALVALPAIAQPANLQPTRDVTVTYRVNGAAATGGAPGAAAAPQEMRMAFSASTGKQRMDPPGGIGWMLIDRRANTAVMVMDAQRATMAMPPATAAAMTQGVPAGATFTRKGTATVAGTSCVEWDVAVAQGRGTSCITEDGVLLRATTTPPNGTPTTVMEATQVSYGQVDPARLSIPTGYTAMQMPGGAPGAPAGAPPAR</sequence>
<keyword evidence="3" id="KW-1185">Reference proteome</keyword>
<proteinExistence type="predicted"/>
<comment type="caution">
    <text evidence="2">The sequence shown here is derived from an EMBL/GenBank/DDBJ whole genome shotgun (WGS) entry which is preliminary data.</text>
</comment>